<accession>A0A392TAP7</accession>
<evidence type="ECO:0000313" key="3">
    <source>
        <dbReference type="Proteomes" id="UP000265520"/>
    </source>
</evidence>
<feature type="non-terminal residue" evidence="2">
    <location>
        <position position="1"/>
    </location>
</feature>
<protein>
    <submittedName>
        <fullName evidence="2">Uncharacterized protein</fullName>
    </submittedName>
</protein>
<dbReference type="EMBL" id="LXQA010541891">
    <property type="protein sequence ID" value="MCI58179.1"/>
    <property type="molecule type" value="Genomic_DNA"/>
</dbReference>
<reference evidence="2 3" key="1">
    <citation type="journal article" date="2018" name="Front. Plant Sci.">
        <title>Red Clover (Trifolium pratense) and Zigzag Clover (T. medium) - A Picture of Genomic Similarities and Differences.</title>
        <authorList>
            <person name="Dluhosova J."/>
            <person name="Istvanek J."/>
            <person name="Nedelnik J."/>
            <person name="Repkova J."/>
        </authorList>
    </citation>
    <scope>NUCLEOTIDE SEQUENCE [LARGE SCALE GENOMIC DNA]</scope>
    <source>
        <strain evidence="3">cv. 10/8</strain>
        <tissue evidence="2">Leaf</tissue>
    </source>
</reference>
<comment type="caution">
    <text evidence="2">The sequence shown here is derived from an EMBL/GenBank/DDBJ whole genome shotgun (WGS) entry which is preliminary data.</text>
</comment>
<sequence length="21" mass="2287">VDPHVLGARLIPNDTKRLQGS</sequence>
<feature type="region of interest" description="Disordered" evidence="1">
    <location>
        <begin position="1"/>
        <end position="21"/>
    </location>
</feature>
<evidence type="ECO:0000256" key="1">
    <source>
        <dbReference type="SAM" id="MobiDB-lite"/>
    </source>
</evidence>
<dbReference type="AlphaFoldDB" id="A0A392TAP7"/>
<name>A0A392TAP7_9FABA</name>
<evidence type="ECO:0000313" key="2">
    <source>
        <dbReference type="EMBL" id="MCI58179.1"/>
    </source>
</evidence>
<dbReference type="Proteomes" id="UP000265520">
    <property type="component" value="Unassembled WGS sequence"/>
</dbReference>
<keyword evidence="3" id="KW-1185">Reference proteome</keyword>
<organism evidence="2 3">
    <name type="scientific">Trifolium medium</name>
    <dbReference type="NCBI Taxonomy" id="97028"/>
    <lineage>
        <taxon>Eukaryota</taxon>
        <taxon>Viridiplantae</taxon>
        <taxon>Streptophyta</taxon>
        <taxon>Embryophyta</taxon>
        <taxon>Tracheophyta</taxon>
        <taxon>Spermatophyta</taxon>
        <taxon>Magnoliopsida</taxon>
        <taxon>eudicotyledons</taxon>
        <taxon>Gunneridae</taxon>
        <taxon>Pentapetalae</taxon>
        <taxon>rosids</taxon>
        <taxon>fabids</taxon>
        <taxon>Fabales</taxon>
        <taxon>Fabaceae</taxon>
        <taxon>Papilionoideae</taxon>
        <taxon>50 kb inversion clade</taxon>
        <taxon>NPAAA clade</taxon>
        <taxon>Hologalegina</taxon>
        <taxon>IRL clade</taxon>
        <taxon>Trifolieae</taxon>
        <taxon>Trifolium</taxon>
    </lineage>
</organism>
<proteinExistence type="predicted"/>